<dbReference type="InterPro" id="IPR038729">
    <property type="entry name" value="Rad50/SbcC_AAA"/>
</dbReference>
<dbReference type="GO" id="GO:0006302">
    <property type="term" value="P:double-strand break repair"/>
    <property type="evidence" value="ECO:0007669"/>
    <property type="project" value="InterPro"/>
</dbReference>
<protein>
    <submittedName>
        <fullName evidence="2">Permease</fullName>
    </submittedName>
</protein>
<comment type="caution">
    <text evidence="2">The sequence shown here is derived from an EMBL/GenBank/DDBJ whole genome shotgun (WGS) entry which is preliminary data.</text>
</comment>
<organism evidence="2 3">
    <name type="scientific">Novimethylophilus kurashikiensis</name>
    <dbReference type="NCBI Taxonomy" id="1825523"/>
    <lineage>
        <taxon>Bacteria</taxon>
        <taxon>Pseudomonadati</taxon>
        <taxon>Pseudomonadota</taxon>
        <taxon>Betaproteobacteria</taxon>
        <taxon>Nitrosomonadales</taxon>
        <taxon>Methylophilaceae</taxon>
        <taxon>Novimethylophilus</taxon>
    </lineage>
</organism>
<reference evidence="2 3" key="1">
    <citation type="journal article" date="2018" name="Environ. Microbiol.">
        <title>Isolation and genomic characterization of Novimethylophilus kurashikiensis gen. nov. sp. nov., a new lanthanide-dependent methylotrophic species of Methylophilaceae.</title>
        <authorList>
            <person name="Lv H."/>
            <person name="Sahin N."/>
            <person name="Tani A."/>
        </authorList>
    </citation>
    <scope>NUCLEOTIDE SEQUENCE [LARGE SCALE GENOMIC DNA]</scope>
    <source>
        <strain evidence="2 3">La2-4</strain>
    </source>
</reference>
<proteinExistence type="predicted"/>
<gene>
    <name evidence="2" type="ORF">NMK_2050</name>
</gene>
<dbReference type="Gene3D" id="3.40.50.300">
    <property type="entry name" value="P-loop containing nucleotide triphosphate hydrolases"/>
    <property type="match status" value="1"/>
</dbReference>
<dbReference type="GO" id="GO:0016887">
    <property type="term" value="F:ATP hydrolysis activity"/>
    <property type="evidence" value="ECO:0007669"/>
    <property type="project" value="InterPro"/>
</dbReference>
<sequence length="687" mass="75465">MTTPVDLEQLGRRFLSAQMRFSSLQGQAHELGTQKSKLSRDISLAKARIELAPQVTEVFNYLQEKAHAKAVGEFEALLTAFVDDVVPEAGSIRLELGTERGAPALDIRLDNNGDLEDILDGNGGGLTNVVVTGLTYAARSRTSTRPVVVLDEPDCWLKASRVPAFTNVIAEVANPRVLPDGTLYHGCQTLMISHNDLSLMSEGAHIHAVQLDMEIESFADRIGAEVRYVGAPTERAYVVFVPGRGKSRDVVEVRYRDDSAPLSPDSEEDALRAGYPYVESLEGGRAWASTDDVGVRWVEAENLRRHVKTRIELSSGLNVLSGDINGGKSTLFITAFRAMAYGESDDTMIRHGADEFVVRLGLENEVVLEMVRQRKGSPKVLFRRYDSAAEFKAGKPTHQGPQEKKGSAPKFITEVLRINRVDDLDIQLRSQKMPVFLLNESASRRAQLLSVGKESGLLQELIEKHRQSLRTDRDNIKRDEVDLNQVSCKLRALAPLSGISALVDIMQALQVDAENAQATLRATRELVARMGPLQSRVSFLAGHEEGLRTDIAVPAIQDTTALKLLINRLESNQGKALLPMPGALPALPKLHDTTALFDLMRKLKRCTMYSSAVGVVPAVPQVPELKNPLDLKSLVEKLERQAASVKTLEAGATTLVKEEKQADTDLHSLMDSLGVCPVCNKPFEEVH</sequence>
<feature type="domain" description="Rad50/SbcC-type AAA" evidence="1">
    <location>
        <begin position="300"/>
        <end position="444"/>
    </location>
</feature>
<evidence type="ECO:0000313" key="3">
    <source>
        <dbReference type="Proteomes" id="UP000245081"/>
    </source>
</evidence>
<dbReference type="RefSeq" id="WP_109015640.1">
    <property type="nucleotide sequence ID" value="NZ_BDOQ01000007.1"/>
</dbReference>
<dbReference type="OrthoDB" id="7069379at2"/>
<evidence type="ECO:0000259" key="1">
    <source>
        <dbReference type="Pfam" id="PF13476"/>
    </source>
</evidence>
<dbReference type="EMBL" id="BDOQ01000007">
    <property type="protein sequence ID" value="GBG14451.1"/>
    <property type="molecule type" value="Genomic_DNA"/>
</dbReference>
<name>A0A2R5FCL4_9PROT</name>
<dbReference type="Pfam" id="PF13476">
    <property type="entry name" value="AAA_23"/>
    <property type="match status" value="1"/>
</dbReference>
<accession>A0A2R5FCL4</accession>
<dbReference type="Proteomes" id="UP000245081">
    <property type="component" value="Unassembled WGS sequence"/>
</dbReference>
<dbReference type="AlphaFoldDB" id="A0A2R5FCL4"/>
<dbReference type="InterPro" id="IPR027417">
    <property type="entry name" value="P-loop_NTPase"/>
</dbReference>
<keyword evidence="3" id="KW-1185">Reference proteome</keyword>
<evidence type="ECO:0000313" key="2">
    <source>
        <dbReference type="EMBL" id="GBG14451.1"/>
    </source>
</evidence>